<evidence type="ECO:0000313" key="18">
    <source>
        <dbReference type="EMBL" id="MBW0510762.1"/>
    </source>
</evidence>
<keyword evidence="12" id="KW-0233">DNA recombination</keyword>
<evidence type="ECO:0000256" key="6">
    <source>
        <dbReference type="ARBA" id="ARBA00022801"/>
    </source>
</evidence>
<name>A0A9Q3HNM4_9BASI</name>
<keyword evidence="19" id="KW-1185">Reference proteome</keyword>
<comment type="caution">
    <text evidence="18">The sequence shown here is derived from an EMBL/GenBank/DDBJ whole genome shotgun (WGS) entry which is preliminary data.</text>
</comment>
<evidence type="ECO:0000256" key="13">
    <source>
        <dbReference type="ARBA" id="ARBA00023268"/>
    </source>
</evidence>
<keyword evidence="5" id="KW-0255">Endonuclease</keyword>
<dbReference type="AlphaFoldDB" id="A0A9Q3HNM4"/>
<dbReference type="GO" id="GO:0003964">
    <property type="term" value="F:RNA-directed DNA polymerase activity"/>
    <property type="evidence" value="ECO:0007669"/>
    <property type="project" value="UniProtKB-KW"/>
</dbReference>
<dbReference type="GO" id="GO:0032196">
    <property type="term" value="P:transposition"/>
    <property type="evidence" value="ECO:0007669"/>
    <property type="project" value="UniProtKB-KW"/>
</dbReference>
<proteinExistence type="predicted"/>
<organism evidence="18 19">
    <name type="scientific">Austropuccinia psidii MF-1</name>
    <dbReference type="NCBI Taxonomy" id="1389203"/>
    <lineage>
        <taxon>Eukaryota</taxon>
        <taxon>Fungi</taxon>
        <taxon>Dikarya</taxon>
        <taxon>Basidiomycota</taxon>
        <taxon>Pucciniomycotina</taxon>
        <taxon>Pucciniomycetes</taxon>
        <taxon>Pucciniales</taxon>
        <taxon>Sphaerophragmiaceae</taxon>
        <taxon>Austropuccinia</taxon>
    </lineage>
</organism>
<evidence type="ECO:0000256" key="7">
    <source>
        <dbReference type="ARBA" id="ARBA00022842"/>
    </source>
</evidence>
<keyword evidence="4" id="KW-0479">Metal-binding</keyword>
<keyword evidence="8" id="KW-0694">RNA-binding</keyword>
<keyword evidence="11" id="KW-0808">Transferase</keyword>
<reference evidence="18" key="1">
    <citation type="submission" date="2021-03" db="EMBL/GenBank/DDBJ databases">
        <title>Draft genome sequence of rust myrtle Austropuccinia psidii MF-1, a brazilian biotype.</title>
        <authorList>
            <person name="Quecine M.C."/>
            <person name="Pachon D.M.R."/>
            <person name="Bonatelli M.L."/>
            <person name="Correr F.H."/>
            <person name="Franceschini L.M."/>
            <person name="Leite T.F."/>
            <person name="Margarido G.R.A."/>
            <person name="Almeida C.A."/>
            <person name="Ferrarezi J.A."/>
            <person name="Labate C.A."/>
        </authorList>
    </citation>
    <scope>NUCLEOTIDE SEQUENCE</scope>
    <source>
        <strain evidence="18">MF-1</strain>
    </source>
</reference>
<dbReference type="GO" id="GO:0005634">
    <property type="term" value="C:nucleus"/>
    <property type="evidence" value="ECO:0007669"/>
    <property type="project" value="UniProtKB-ARBA"/>
</dbReference>
<dbReference type="GO" id="GO:0004519">
    <property type="term" value="F:endonuclease activity"/>
    <property type="evidence" value="ECO:0007669"/>
    <property type="project" value="UniProtKB-KW"/>
</dbReference>
<dbReference type="Gene3D" id="3.30.420.10">
    <property type="entry name" value="Ribonuclease H-like superfamily/Ribonuclease H"/>
    <property type="match status" value="1"/>
</dbReference>
<evidence type="ECO:0000256" key="11">
    <source>
        <dbReference type="ARBA" id="ARBA00022932"/>
    </source>
</evidence>
<keyword evidence="13" id="KW-0511">Multifunctional enzyme</keyword>
<dbReference type="SUPFAM" id="SSF53098">
    <property type="entry name" value="Ribonuclease H-like"/>
    <property type="match status" value="1"/>
</dbReference>
<dbReference type="Pfam" id="PF07727">
    <property type="entry name" value="RVT_2"/>
    <property type="match status" value="1"/>
</dbReference>
<dbReference type="GO" id="GO:0046872">
    <property type="term" value="F:metal ion binding"/>
    <property type="evidence" value="ECO:0007669"/>
    <property type="project" value="UniProtKB-KW"/>
</dbReference>
<evidence type="ECO:0000256" key="1">
    <source>
        <dbReference type="ARBA" id="ARBA00022578"/>
    </source>
</evidence>
<dbReference type="EMBL" id="AVOT02021747">
    <property type="protein sequence ID" value="MBW0510762.1"/>
    <property type="molecule type" value="Genomic_DNA"/>
</dbReference>
<feature type="region of interest" description="Disordered" evidence="16">
    <location>
        <begin position="155"/>
        <end position="202"/>
    </location>
</feature>
<dbReference type="GO" id="GO:0015074">
    <property type="term" value="P:DNA integration"/>
    <property type="evidence" value="ECO:0007669"/>
    <property type="project" value="UniProtKB-KW"/>
</dbReference>
<dbReference type="GO" id="GO:0003723">
    <property type="term" value="F:RNA binding"/>
    <property type="evidence" value="ECO:0007669"/>
    <property type="project" value="UniProtKB-KW"/>
</dbReference>
<gene>
    <name evidence="18" type="ORF">O181_050477</name>
</gene>
<evidence type="ECO:0000256" key="3">
    <source>
        <dbReference type="ARBA" id="ARBA00022722"/>
    </source>
</evidence>
<dbReference type="OrthoDB" id="3799035at2759"/>
<comment type="catalytic activity">
    <reaction evidence="14">
        <text>DNA(n) + a 2'-deoxyribonucleoside 5'-triphosphate = DNA(n+1) + diphosphate</text>
        <dbReference type="Rhea" id="RHEA:22508"/>
        <dbReference type="Rhea" id="RHEA-COMP:17339"/>
        <dbReference type="Rhea" id="RHEA-COMP:17340"/>
        <dbReference type="ChEBI" id="CHEBI:33019"/>
        <dbReference type="ChEBI" id="CHEBI:61560"/>
        <dbReference type="ChEBI" id="CHEBI:173112"/>
        <dbReference type="EC" id="2.7.7.49"/>
    </reaction>
</comment>
<dbReference type="Proteomes" id="UP000765509">
    <property type="component" value="Unassembled WGS sequence"/>
</dbReference>
<dbReference type="GO" id="GO:0016787">
    <property type="term" value="F:hydrolase activity"/>
    <property type="evidence" value="ECO:0007669"/>
    <property type="project" value="UniProtKB-KW"/>
</dbReference>
<dbReference type="GO" id="GO:0003887">
    <property type="term" value="F:DNA-directed DNA polymerase activity"/>
    <property type="evidence" value="ECO:0007669"/>
    <property type="project" value="UniProtKB-KW"/>
</dbReference>
<keyword evidence="3" id="KW-0540">Nuclease</keyword>
<dbReference type="InterPro" id="IPR013103">
    <property type="entry name" value="RVT_2"/>
</dbReference>
<keyword evidence="11" id="KW-0239">DNA-directed DNA polymerase</keyword>
<dbReference type="InterPro" id="IPR036397">
    <property type="entry name" value="RNaseH_sf"/>
</dbReference>
<evidence type="ECO:0000256" key="9">
    <source>
        <dbReference type="ARBA" id="ARBA00022908"/>
    </source>
</evidence>
<evidence type="ECO:0000313" key="19">
    <source>
        <dbReference type="Proteomes" id="UP000765509"/>
    </source>
</evidence>
<evidence type="ECO:0000256" key="16">
    <source>
        <dbReference type="SAM" id="MobiDB-lite"/>
    </source>
</evidence>
<keyword evidence="7" id="KW-0460">Magnesium</keyword>
<dbReference type="PROSITE" id="PS50994">
    <property type="entry name" value="INTEGRASE"/>
    <property type="match status" value="1"/>
</dbReference>
<keyword evidence="6" id="KW-0378">Hydrolase</keyword>
<comment type="catalytic activity">
    <reaction evidence="15">
        <text>DNA(n) + a 2'-deoxyribonucleoside 5'-triphosphate = DNA(n+1) + diphosphate</text>
        <dbReference type="Rhea" id="RHEA:22508"/>
        <dbReference type="Rhea" id="RHEA-COMP:17339"/>
        <dbReference type="Rhea" id="RHEA-COMP:17340"/>
        <dbReference type="ChEBI" id="CHEBI:33019"/>
        <dbReference type="ChEBI" id="CHEBI:61560"/>
        <dbReference type="ChEBI" id="CHEBI:173112"/>
        <dbReference type="EC" id="2.7.7.7"/>
    </reaction>
</comment>
<evidence type="ECO:0000256" key="15">
    <source>
        <dbReference type="ARBA" id="ARBA00049244"/>
    </source>
</evidence>
<dbReference type="InterPro" id="IPR039537">
    <property type="entry name" value="Retrotran_Ty1/copia-like"/>
</dbReference>
<dbReference type="InterPro" id="IPR043502">
    <property type="entry name" value="DNA/RNA_pol_sf"/>
</dbReference>
<accession>A0A9Q3HNM4</accession>
<feature type="compositionally biased region" description="Acidic residues" evidence="16">
    <location>
        <begin position="182"/>
        <end position="195"/>
    </location>
</feature>
<evidence type="ECO:0000256" key="12">
    <source>
        <dbReference type="ARBA" id="ARBA00023172"/>
    </source>
</evidence>
<evidence type="ECO:0000256" key="8">
    <source>
        <dbReference type="ARBA" id="ARBA00022884"/>
    </source>
</evidence>
<keyword evidence="10" id="KW-0695">RNA-directed DNA polymerase</keyword>
<feature type="domain" description="Integrase catalytic" evidence="17">
    <location>
        <begin position="1"/>
        <end position="107"/>
    </location>
</feature>
<dbReference type="PANTHER" id="PTHR42648">
    <property type="entry name" value="TRANSPOSASE, PUTATIVE-RELATED"/>
    <property type="match status" value="1"/>
</dbReference>
<evidence type="ECO:0000256" key="2">
    <source>
        <dbReference type="ARBA" id="ARBA00022695"/>
    </source>
</evidence>
<evidence type="ECO:0000256" key="14">
    <source>
        <dbReference type="ARBA" id="ARBA00048173"/>
    </source>
</evidence>
<keyword evidence="1" id="KW-0815">Transposition</keyword>
<evidence type="ECO:0000256" key="4">
    <source>
        <dbReference type="ARBA" id="ARBA00022723"/>
    </source>
</evidence>
<keyword evidence="2" id="KW-0548">Nucleotidyltransferase</keyword>
<sequence length="583" mass="65565">MENHHNRTLKKLVSDRGGEFLNLNFNYLSRDCGFKHIFSPPETPQQNGFAERANHTILEKAFCMLGASNLPRSYWAEAVNTATMLSNILPTHSRLKISPYTFWTGQSPRVQPLCTFGCRAIVAVLRNHWVWKLGETGCGGIFLEPDSEIRAETHLAKEPTSETGASQSLNEDHSTPSVQEDAPCEEEGPIPDFESETSPATQSKIRMIGPHHPTMITSEINNLNNLPYSRRANALVTGAGVSPFTFTASLSSMDKDECIKAIKNELSSMVSLNVWDVIELSKDYKLVGTAWVFKIKRNHLNEISEYKARLCAQLFTQTPGVNFDKTYSPTGCLNSLWMLIAFAASEGLQFHQIDVKSAFLNAPLVEDAIYGLKQAPLAWYERLKTWLVKIGFHPCVFHRADKSPTWLYVHVDDIAIFGRNVTIFKEEIALEFDIKDIGLADLMLGFKINQFSNVITLDQQHFADLLVHLYGMADCKPIDTPLMPNTHLQPATLEDIAKFNSLNINFRSAIGSITYLSTTTQPDLSFAVSSLSQFLEKPGFTHWQSFLHVLRYLKSSQHVGLSYTKNMAKGIVALWELLLLWDK</sequence>
<evidence type="ECO:0000259" key="17">
    <source>
        <dbReference type="PROSITE" id="PS50994"/>
    </source>
</evidence>
<dbReference type="PANTHER" id="PTHR42648:SF11">
    <property type="entry name" value="TRANSPOSON TY4-P GAG-POL POLYPROTEIN"/>
    <property type="match status" value="1"/>
</dbReference>
<keyword evidence="9" id="KW-0229">DNA integration</keyword>
<dbReference type="InterPro" id="IPR001584">
    <property type="entry name" value="Integrase_cat-core"/>
</dbReference>
<dbReference type="GO" id="GO:0006310">
    <property type="term" value="P:DNA recombination"/>
    <property type="evidence" value="ECO:0007669"/>
    <property type="project" value="UniProtKB-KW"/>
</dbReference>
<dbReference type="SUPFAM" id="SSF56672">
    <property type="entry name" value="DNA/RNA polymerases"/>
    <property type="match status" value="1"/>
</dbReference>
<evidence type="ECO:0000256" key="5">
    <source>
        <dbReference type="ARBA" id="ARBA00022759"/>
    </source>
</evidence>
<dbReference type="InterPro" id="IPR012337">
    <property type="entry name" value="RNaseH-like_sf"/>
</dbReference>
<protein>
    <recommendedName>
        <fullName evidence="17">Integrase catalytic domain-containing protein</fullName>
    </recommendedName>
</protein>
<evidence type="ECO:0000256" key="10">
    <source>
        <dbReference type="ARBA" id="ARBA00022918"/>
    </source>
</evidence>